<keyword evidence="5" id="KW-1185">Reference proteome</keyword>
<protein>
    <submittedName>
        <fullName evidence="2">Uncharacterized protein</fullName>
    </submittedName>
</protein>
<evidence type="ECO:0000313" key="6">
    <source>
        <dbReference type="Proteomes" id="UP000435112"/>
    </source>
</evidence>
<dbReference type="EMBL" id="QXFU01002095">
    <property type="protein sequence ID" value="KAE8990513.1"/>
    <property type="molecule type" value="Genomic_DNA"/>
</dbReference>
<proteinExistence type="predicted"/>
<accession>A0A6A3LY20</accession>
<evidence type="ECO:0000313" key="4">
    <source>
        <dbReference type="Proteomes" id="UP000429607"/>
    </source>
</evidence>
<evidence type="ECO:0000313" key="1">
    <source>
        <dbReference type="EMBL" id="KAE8990513.1"/>
    </source>
</evidence>
<evidence type="ECO:0000313" key="3">
    <source>
        <dbReference type="EMBL" id="KAE9304438.1"/>
    </source>
</evidence>
<evidence type="ECO:0000313" key="2">
    <source>
        <dbReference type="EMBL" id="KAE9020823.1"/>
    </source>
</evidence>
<evidence type="ECO:0000313" key="5">
    <source>
        <dbReference type="Proteomes" id="UP000434957"/>
    </source>
</evidence>
<gene>
    <name evidence="2" type="ORF">PR001_g13503</name>
    <name evidence="1" type="ORF">PR002_g21133</name>
    <name evidence="3" type="ORF">PR003_g21749</name>
</gene>
<comment type="caution">
    <text evidence="2">The sequence shown here is derived from an EMBL/GenBank/DDBJ whole genome shotgun (WGS) entry which is preliminary data.</text>
</comment>
<dbReference type="AlphaFoldDB" id="A0A6A3LY20"/>
<reference evidence="4 6" key="1">
    <citation type="submission" date="2018-09" db="EMBL/GenBank/DDBJ databases">
        <title>Genomic investigation of the strawberry pathogen Phytophthora fragariae indicates pathogenicity is determined by transcriptional variation in three key races.</title>
        <authorList>
            <person name="Adams T.M."/>
            <person name="Armitage A.D."/>
            <person name="Sobczyk M.K."/>
            <person name="Bates H.J."/>
            <person name="Dunwell J.M."/>
            <person name="Nellist C.F."/>
            <person name="Harrison R.J."/>
        </authorList>
    </citation>
    <scope>NUCLEOTIDE SEQUENCE [LARGE SCALE GENOMIC DNA]</scope>
    <source>
        <strain evidence="2 4">SCRP249</strain>
        <strain evidence="1 6">SCRP324</strain>
        <strain evidence="3 5">SCRP333</strain>
    </source>
</reference>
<dbReference type="Proteomes" id="UP000434957">
    <property type="component" value="Unassembled WGS sequence"/>
</dbReference>
<dbReference type="EMBL" id="QXFV01000928">
    <property type="protein sequence ID" value="KAE9020823.1"/>
    <property type="molecule type" value="Genomic_DNA"/>
</dbReference>
<sequence>MKSNTTSLSFLCVCSLTGLHPFTPLKSSLQITVIGCTSLLHTIQSSSLLKWHGGL</sequence>
<dbReference type="Proteomes" id="UP000435112">
    <property type="component" value="Unassembled WGS sequence"/>
</dbReference>
<dbReference type="Proteomes" id="UP000429607">
    <property type="component" value="Unassembled WGS sequence"/>
</dbReference>
<dbReference type="OrthoDB" id="10273975at2759"/>
<dbReference type="EMBL" id="QXFT01002073">
    <property type="protein sequence ID" value="KAE9304438.1"/>
    <property type="molecule type" value="Genomic_DNA"/>
</dbReference>
<name>A0A6A3LY20_9STRA</name>
<organism evidence="2 4">
    <name type="scientific">Phytophthora rubi</name>
    <dbReference type="NCBI Taxonomy" id="129364"/>
    <lineage>
        <taxon>Eukaryota</taxon>
        <taxon>Sar</taxon>
        <taxon>Stramenopiles</taxon>
        <taxon>Oomycota</taxon>
        <taxon>Peronosporomycetes</taxon>
        <taxon>Peronosporales</taxon>
        <taxon>Peronosporaceae</taxon>
        <taxon>Phytophthora</taxon>
    </lineage>
</organism>